<gene>
    <name evidence="2" type="ORF">H7U12_11755</name>
</gene>
<reference evidence="2 3" key="1">
    <citation type="journal article" date="2019" name="Int. J. Syst. Evol. Microbiol.">
        <title>Rufibacter sediminis sp. nov., isolated from freshwater lake sediment.</title>
        <authorList>
            <person name="Qu J.H."/>
            <person name="Zhang L.J."/>
            <person name="Fu Y.H."/>
            <person name="Li H.F."/>
        </authorList>
    </citation>
    <scope>NUCLEOTIDE SEQUENCE [LARGE SCALE GENOMIC DNA]</scope>
    <source>
        <strain evidence="2 3">H-1</strain>
    </source>
</reference>
<dbReference type="EMBL" id="JACOAF010000029">
    <property type="protein sequence ID" value="MBC3540357.1"/>
    <property type="molecule type" value="Genomic_DNA"/>
</dbReference>
<proteinExistence type="predicted"/>
<feature type="chain" id="PRO_5046068395" description="DUF2268 domain-containing protein" evidence="1">
    <location>
        <begin position="23"/>
        <end position="366"/>
    </location>
</feature>
<feature type="signal peptide" evidence="1">
    <location>
        <begin position="1"/>
        <end position="22"/>
    </location>
</feature>
<dbReference type="Pfam" id="PF18958">
    <property type="entry name" value="DUF5700"/>
    <property type="match status" value="1"/>
</dbReference>
<evidence type="ECO:0000313" key="2">
    <source>
        <dbReference type="EMBL" id="MBC3540357.1"/>
    </source>
</evidence>
<accession>A0ABR6VT55</accession>
<protein>
    <recommendedName>
        <fullName evidence="4">DUF2268 domain-containing protein</fullName>
    </recommendedName>
</protein>
<keyword evidence="3" id="KW-1185">Reference proteome</keyword>
<evidence type="ECO:0008006" key="4">
    <source>
        <dbReference type="Google" id="ProtNLM"/>
    </source>
</evidence>
<sequence length="366" mass="41739">MNLRTALFLFLAYVGTLSFCGAQTVNTQAADRYWQITQALRQNQPLTDATWKEFLELQGNKVYIKGVFDSVSLKNYRRAIEVNYMPQHDSLLQAKLKAQSWYYVLVNDYKRNEEAQKEYLRQTSQNPAYLQSMYTLAYEYLPQRAHTKVQDLKLYYNALGNDATSRKEGIFFSLNSATNWSKSKAGILEAHEIHHQIRPKKDFGDVAEEDAALLWTLGSIQNEGTADLIDKKVFLQAGGQDSIGMHQWLLANAPGTIQKLDSTIQTMAAKGPQANAPHKFYQRLMNGTAGHQPGFLMALVIERNGYLRQMNETIDDPFAFVHLYQKAAKKEKGRVPMFSKASLTYLKKLEKKYTAQPSARNLSARR</sequence>
<dbReference type="InterPro" id="IPR043754">
    <property type="entry name" value="DUF5700"/>
</dbReference>
<organism evidence="2 3">
    <name type="scientific">Rufibacter sediminis</name>
    <dbReference type="NCBI Taxonomy" id="2762756"/>
    <lineage>
        <taxon>Bacteria</taxon>
        <taxon>Pseudomonadati</taxon>
        <taxon>Bacteroidota</taxon>
        <taxon>Cytophagia</taxon>
        <taxon>Cytophagales</taxon>
        <taxon>Hymenobacteraceae</taxon>
        <taxon>Rufibacter</taxon>
    </lineage>
</organism>
<dbReference type="Proteomes" id="UP000659698">
    <property type="component" value="Unassembled WGS sequence"/>
</dbReference>
<dbReference type="RefSeq" id="WP_186637945.1">
    <property type="nucleotide sequence ID" value="NZ_JACOAF010000029.1"/>
</dbReference>
<comment type="caution">
    <text evidence="2">The sequence shown here is derived from an EMBL/GenBank/DDBJ whole genome shotgun (WGS) entry which is preliminary data.</text>
</comment>
<evidence type="ECO:0000256" key="1">
    <source>
        <dbReference type="SAM" id="SignalP"/>
    </source>
</evidence>
<name>A0ABR6VT55_9BACT</name>
<keyword evidence="1" id="KW-0732">Signal</keyword>
<evidence type="ECO:0000313" key="3">
    <source>
        <dbReference type="Proteomes" id="UP000659698"/>
    </source>
</evidence>